<dbReference type="Ensembl" id="ENSANIT00000000646.1">
    <property type="protein sequence ID" value="ENSANIP00000000632.1"/>
    <property type="gene ID" value="ENSANIG00000000475.1"/>
</dbReference>
<sequence>SVNCPFIPSFRCRVESFTEKKIIFLHFLNSFSSVHCHRRSYLLLSSFHAVIQDFKEFF</sequence>
<dbReference type="Proteomes" id="UP000694541">
    <property type="component" value="Unplaced"/>
</dbReference>
<evidence type="ECO:0000313" key="2">
    <source>
        <dbReference type="Proteomes" id="UP000694541"/>
    </source>
</evidence>
<accession>A0A8B9M175</accession>
<organism evidence="1 2">
    <name type="scientific">Accipiter nisus</name>
    <name type="common">Eurasian sparrowhawk</name>
    <dbReference type="NCBI Taxonomy" id="211598"/>
    <lineage>
        <taxon>Eukaryota</taxon>
        <taxon>Metazoa</taxon>
        <taxon>Chordata</taxon>
        <taxon>Craniata</taxon>
        <taxon>Vertebrata</taxon>
        <taxon>Euteleostomi</taxon>
        <taxon>Archelosauria</taxon>
        <taxon>Archosauria</taxon>
        <taxon>Dinosauria</taxon>
        <taxon>Saurischia</taxon>
        <taxon>Theropoda</taxon>
        <taxon>Coelurosauria</taxon>
        <taxon>Aves</taxon>
        <taxon>Neognathae</taxon>
        <taxon>Neoaves</taxon>
        <taxon>Telluraves</taxon>
        <taxon>Accipitrimorphae</taxon>
        <taxon>Accipitriformes</taxon>
        <taxon>Accipitridae</taxon>
        <taxon>Accipitrinae</taxon>
        <taxon>Accipiter</taxon>
    </lineage>
</organism>
<reference evidence="1" key="2">
    <citation type="submission" date="2025-09" db="UniProtKB">
        <authorList>
            <consortium name="Ensembl"/>
        </authorList>
    </citation>
    <scope>IDENTIFICATION</scope>
</reference>
<evidence type="ECO:0000313" key="1">
    <source>
        <dbReference type="Ensembl" id="ENSANIP00000000632.1"/>
    </source>
</evidence>
<reference evidence="1" key="1">
    <citation type="submission" date="2025-08" db="UniProtKB">
        <authorList>
            <consortium name="Ensembl"/>
        </authorList>
    </citation>
    <scope>IDENTIFICATION</scope>
</reference>
<proteinExistence type="predicted"/>
<keyword evidence="2" id="KW-1185">Reference proteome</keyword>
<dbReference type="AlphaFoldDB" id="A0A8B9M175"/>
<protein>
    <submittedName>
        <fullName evidence="1">Uncharacterized protein</fullName>
    </submittedName>
</protein>
<name>A0A8B9M175_9AVES</name>